<proteinExistence type="predicted"/>
<organism evidence="2 3">
    <name type="scientific">Solimonas terrae</name>
    <dbReference type="NCBI Taxonomy" id="1396819"/>
    <lineage>
        <taxon>Bacteria</taxon>
        <taxon>Pseudomonadati</taxon>
        <taxon>Pseudomonadota</taxon>
        <taxon>Gammaproteobacteria</taxon>
        <taxon>Nevskiales</taxon>
        <taxon>Nevskiaceae</taxon>
        <taxon>Solimonas</taxon>
    </lineage>
</organism>
<protein>
    <recommendedName>
        <fullName evidence="1">VapC45 PIN like domain-containing protein</fullName>
    </recommendedName>
</protein>
<comment type="caution">
    <text evidence="2">The sequence shown here is derived from an EMBL/GenBank/DDBJ whole genome shotgun (WGS) entry which is preliminary data.</text>
</comment>
<dbReference type="AlphaFoldDB" id="A0A6M2BP82"/>
<dbReference type="RefSeq" id="WP_166252029.1">
    <property type="nucleotide sequence ID" value="NZ_JAAMOW010000002.1"/>
</dbReference>
<feature type="domain" description="VapC45 PIN like" evidence="1">
    <location>
        <begin position="3"/>
        <end position="79"/>
    </location>
</feature>
<evidence type="ECO:0000313" key="2">
    <source>
        <dbReference type="EMBL" id="NGY03867.1"/>
    </source>
</evidence>
<dbReference type="InterPro" id="IPR041375">
    <property type="entry name" value="VapC45_PIN-like"/>
</dbReference>
<dbReference type="Proteomes" id="UP000472676">
    <property type="component" value="Unassembled WGS sequence"/>
</dbReference>
<gene>
    <name evidence="2" type="ORF">G7Y85_03755</name>
</gene>
<sequence>MSPVFFTDRNLGKKFPDILRAAGLTVERHAEHFAHDCPDEDWLKDIGKKGWIAVTHDGRIRYKPNELAAVMHHRVALLVVIGAAPYPQLAQAFVATAPRILSFVGRHRPPYIAKVYRAAADEAEKNSAAPGRIELWYPTTSVS</sequence>
<dbReference type="EMBL" id="JAAMOW010000002">
    <property type="protein sequence ID" value="NGY03867.1"/>
    <property type="molecule type" value="Genomic_DNA"/>
</dbReference>
<reference evidence="2 3" key="1">
    <citation type="journal article" date="2014" name="Int. J. Syst. Evol. Microbiol.">
        <title>Solimonas terrae sp. nov., isolated from soil.</title>
        <authorList>
            <person name="Kim S.J."/>
            <person name="Moon J.Y."/>
            <person name="Weon H.Y."/>
            <person name="Ahn J.H."/>
            <person name="Chen W.M."/>
            <person name="Kwon S.W."/>
        </authorList>
    </citation>
    <scope>NUCLEOTIDE SEQUENCE [LARGE SCALE GENOMIC DNA]</scope>
    <source>
        <strain evidence="2 3">KIS83-12</strain>
    </source>
</reference>
<dbReference type="Pfam" id="PF18478">
    <property type="entry name" value="PIN_10"/>
    <property type="match status" value="1"/>
</dbReference>
<name>A0A6M2BP82_9GAMM</name>
<accession>A0A6M2BP82</accession>
<evidence type="ECO:0000259" key="1">
    <source>
        <dbReference type="Pfam" id="PF18478"/>
    </source>
</evidence>
<evidence type="ECO:0000313" key="3">
    <source>
        <dbReference type="Proteomes" id="UP000472676"/>
    </source>
</evidence>
<keyword evidence="3" id="KW-1185">Reference proteome</keyword>